<dbReference type="CDD" id="cd06559">
    <property type="entry name" value="Endonuclease_V"/>
    <property type="match status" value="1"/>
</dbReference>
<feature type="site" description="Interaction with target DNA" evidence="7">
    <location>
        <position position="126"/>
    </location>
</feature>
<reference evidence="8 9" key="1">
    <citation type="submission" date="2016-01" db="EMBL/GenBank/DDBJ databases">
        <authorList>
            <person name="Manzoor S."/>
        </authorList>
    </citation>
    <scope>NUCLEOTIDE SEQUENCE [LARGE SCALE GENOMIC DNA]</scope>
    <source>
        <strain evidence="8">Methanoculleus sp MAB1</strain>
    </source>
</reference>
<name>A0A0X3BIA5_9EURY</name>
<keyword evidence="5 7" id="KW-0255">Endonuclease</keyword>
<evidence type="ECO:0000256" key="7">
    <source>
        <dbReference type="HAMAP-Rule" id="MF_00801"/>
    </source>
</evidence>
<dbReference type="PANTHER" id="PTHR28511">
    <property type="entry name" value="ENDONUCLEASE V"/>
    <property type="match status" value="1"/>
</dbReference>
<dbReference type="GO" id="GO:0016891">
    <property type="term" value="F:RNA endonuclease activity producing 5'-phosphomonoesters, hydrolytic mechanism"/>
    <property type="evidence" value="ECO:0007669"/>
    <property type="project" value="TreeGrafter"/>
</dbReference>
<keyword evidence="4 7" id="KW-0540">Nuclease</keyword>
<dbReference type="Pfam" id="PF04493">
    <property type="entry name" value="Endonuclease_5"/>
    <property type="match status" value="1"/>
</dbReference>
<dbReference type="EC" id="3.1.21.7" evidence="7"/>
<evidence type="ECO:0000256" key="2">
    <source>
        <dbReference type="ARBA" id="ARBA00004496"/>
    </source>
</evidence>
<dbReference type="GO" id="GO:0043737">
    <property type="term" value="F:deoxyribonuclease V activity"/>
    <property type="evidence" value="ECO:0007669"/>
    <property type="project" value="UniProtKB-UniRule"/>
</dbReference>
<dbReference type="GO" id="GO:0006281">
    <property type="term" value="P:DNA repair"/>
    <property type="evidence" value="ECO:0007669"/>
    <property type="project" value="UniProtKB-UniRule"/>
</dbReference>
<evidence type="ECO:0000256" key="3">
    <source>
        <dbReference type="ARBA" id="ARBA00022490"/>
    </source>
</evidence>
<evidence type="ECO:0000256" key="4">
    <source>
        <dbReference type="ARBA" id="ARBA00022722"/>
    </source>
</evidence>
<dbReference type="Proteomes" id="UP000069850">
    <property type="component" value="Chromosome 1"/>
</dbReference>
<dbReference type="KEGG" id="mema:MMAB1_0412"/>
<keyword evidence="7" id="KW-0479">Metal-binding</keyword>
<evidence type="ECO:0000256" key="1">
    <source>
        <dbReference type="ARBA" id="ARBA00001835"/>
    </source>
</evidence>
<comment type="cofactor">
    <cofactor evidence="7">
        <name>Mg(2+)</name>
        <dbReference type="ChEBI" id="CHEBI:18420"/>
    </cofactor>
</comment>
<evidence type="ECO:0000313" key="8">
    <source>
        <dbReference type="EMBL" id="CVK31629.1"/>
    </source>
</evidence>
<accession>A0A0X3BIA5</accession>
<keyword evidence="7" id="KW-0460">Magnesium</keyword>
<dbReference type="HAMAP" id="MF_00801">
    <property type="entry name" value="Endonuclease_5"/>
    <property type="match status" value="1"/>
</dbReference>
<dbReference type="PANTHER" id="PTHR28511:SF1">
    <property type="entry name" value="ENDONUCLEASE V"/>
    <property type="match status" value="1"/>
</dbReference>
<dbReference type="GO" id="GO:0003727">
    <property type="term" value="F:single-stranded RNA binding"/>
    <property type="evidence" value="ECO:0007669"/>
    <property type="project" value="TreeGrafter"/>
</dbReference>
<gene>
    <name evidence="7 8" type="primary">nfi</name>
    <name evidence="8" type="ORF">MMAB1_0412</name>
</gene>
<proteinExistence type="inferred from homology"/>
<comment type="subcellular location">
    <subcellularLocation>
        <location evidence="2 7">Cytoplasm</location>
    </subcellularLocation>
</comment>
<organism evidence="8 9">
    <name type="scientific">Methanoculleus bourgensis</name>
    <dbReference type="NCBI Taxonomy" id="83986"/>
    <lineage>
        <taxon>Archaea</taxon>
        <taxon>Methanobacteriati</taxon>
        <taxon>Methanobacteriota</taxon>
        <taxon>Stenosarchaea group</taxon>
        <taxon>Methanomicrobia</taxon>
        <taxon>Methanomicrobiales</taxon>
        <taxon>Methanomicrobiaceae</taxon>
        <taxon>Methanoculleus</taxon>
    </lineage>
</organism>
<dbReference type="AlphaFoldDB" id="A0A0X3BIA5"/>
<feature type="binding site" evidence="7">
    <location>
        <position position="88"/>
    </location>
    <ligand>
        <name>Mg(2+)</name>
        <dbReference type="ChEBI" id="CHEBI:18420"/>
    </ligand>
</feature>
<evidence type="ECO:0000256" key="6">
    <source>
        <dbReference type="ARBA" id="ARBA00022801"/>
    </source>
</evidence>
<comment type="similarity">
    <text evidence="7">Belongs to the endonuclease V family.</text>
</comment>
<keyword evidence="3 7" id="KW-0963">Cytoplasm</keyword>
<dbReference type="EMBL" id="LT158599">
    <property type="protein sequence ID" value="CVK31629.1"/>
    <property type="molecule type" value="Genomic_DNA"/>
</dbReference>
<dbReference type="NCBIfam" id="NF008629">
    <property type="entry name" value="PRK11617.1"/>
    <property type="match status" value="1"/>
</dbReference>
<sequence>MVHYCVISLYFAAPGADCQPLVWVNPGCDGIISYPGALPTTGRQPVKIQETHSFDLTPAEAVRLQEVLRAQVRLSGDTGEISLVAGADASYTKGSDEIYAVAVALRYPDLTVVERVSARTTTSFPYIPGLLTFREGPALIEAFRRLQSEPDVIFFDGQGIAHPRGLGIASHLGVLLDRPTVGVAKSLLVGTAADPGPARGSASPVRRDGETIGMAVRTKAGTKPVYVSVGHRIALAQAVDLVLATTRGYRLPEPTRQAHLFANEVRRGGGQTTLPGGE</sequence>
<keyword evidence="6 7" id="KW-0378">Hydrolase</keyword>
<protein>
    <recommendedName>
        <fullName evidence="7">Endonuclease V</fullName>
        <ecNumber evidence="7">3.1.21.7</ecNumber>
    </recommendedName>
    <alternativeName>
        <fullName evidence="7">Deoxyinosine 3'endonuclease</fullName>
    </alternativeName>
    <alternativeName>
        <fullName evidence="7">Deoxyribonuclease V</fullName>
        <shortName evidence="7">DNase V</shortName>
    </alternativeName>
</protein>
<comment type="catalytic activity">
    <reaction evidence="1 7">
        <text>Endonucleolytic cleavage at apurinic or apyrimidinic sites to products with a 5'-phosphate.</text>
        <dbReference type="EC" id="3.1.21.7"/>
    </reaction>
</comment>
<feature type="binding site" evidence="7">
    <location>
        <position position="156"/>
    </location>
    <ligand>
        <name>Mg(2+)</name>
        <dbReference type="ChEBI" id="CHEBI:18420"/>
    </ligand>
</feature>
<keyword evidence="7" id="KW-0234">DNA repair</keyword>
<dbReference type="InterPro" id="IPR007581">
    <property type="entry name" value="Endonuclease-V"/>
</dbReference>
<evidence type="ECO:0000256" key="5">
    <source>
        <dbReference type="ARBA" id="ARBA00022759"/>
    </source>
</evidence>
<dbReference type="GO" id="GO:0005737">
    <property type="term" value="C:cytoplasm"/>
    <property type="evidence" value="ECO:0007669"/>
    <property type="project" value="UniProtKB-SubCell"/>
</dbReference>
<dbReference type="GO" id="GO:0000287">
    <property type="term" value="F:magnesium ion binding"/>
    <property type="evidence" value="ECO:0007669"/>
    <property type="project" value="UniProtKB-UniRule"/>
</dbReference>
<comment type="function">
    <text evidence="7">DNA repair enzyme involved in the repair of deaminated bases. Selectively cleaves double-stranded DNA at the second phosphodiester bond 3' to a deoxyinosine leaving behind the intact lesion on the nicked DNA.</text>
</comment>
<keyword evidence="7" id="KW-0227">DNA damage</keyword>
<evidence type="ECO:0000313" key="9">
    <source>
        <dbReference type="Proteomes" id="UP000069850"/>
    </source>
</evidence>
<dbReference type="Gene3D" id="3.30.2170.10">
    <property type="entry name" value="archaeoglobus fulgidus dsm 4304 superfamily"/>
    <property type="match status" value="1"/>
</dbReference>